<feature type="compositionally biased region" description="Polar residues" evidence="1">
    <location>
        <begin position="186"/>
        <end position="197"/>
    </location>
</feature>
<proteinExistence type="predicted"/>
<feature type="compositionally biased region" description="Polar residues" evidence="1">
    <location>
        <begin position="313"/>
        <end position="331"/>
    </location>
</feature>
<protein>
    <submittedName>
        <fullName evidence="3">Uncharacterized protein LOC34618631</fullName>
    </submittedName>
</protein>
<feature type="compositionally biased region" description="Gly residues" evidence="1">
    <location>
        <begin position="1"/>
        <end position="11"/>
    </location>
</feature>
<gene>
    <name evidence="3" type="primary">LOC34618631</name>
</gene>
<keyword evidence="2" id="KW-1185">Reference proteome</keyword>
<dbReference type="RefSeq" id="XP_026193164.1">
    <property type="nucleotide sequence ID" value="XM_026337379.1"/>
</dbReference>
<sequence length="590" mass="61647">MDGAAAPGGIGEEISSAPRGRGSPWTPTAGHNFVGGSSSPAGTDGVITPIGCVPDTMQRPPGRSVSVPFGGEAYAPVSTGFMMSAPLPQRPVSPIMRSDLSQVIKLTEGVPSGHMGMLGIVPTPKTPPKSLPLRHLPEPGFLPENRPGTGQRRGCGSAGSSTVSSASCPGATGGGGTPFRNPPSGTPASRPSVTRRLNTSVSRPLLSIGGVLNSNSFHTEYREQMSPSWWLGAAACSSSWLQLSPPPEVIELVEKKKLTEQFKTVEGLIDRARNRAGDAHARPPPRHANCMIDPKQLWLRFLTLSPPLYSTDSPVPTVSPKTVQTADSGGSDTALAEPQAPKELQEYCLGTSGEPFLPILFEESGGVAECVPPDELLLFEEDALREIACHVEAKLVHALTCMVLSAKARTNAAAREKDSQGDLEGSCAVPALTEEAATPATAAAAEGTFKAAESTCFSKGTRARGKRCRLGFVAEQEPSESTPKSPEVLAAGFSGSETQEEAFIQSRANAPGAEAGSSSPASESPTTLGAKNTLERDLGVKIPRAAEADPERSGVVVGLEDLVVTYGPSPSLMRHQCCFHQGPDSRPPFR</sequence>
<feature type="compositionally biased region" description="Low complexity" evidence="1">
    <location>
        <begin position="510"/>
        <end position="525"/>
    </location>
</feature>
<dbReference type="OrthoDB" id="346109at2759"/>
<evidence type="ECO:0000313" key="3">
    <source>
        <dbReference type="RefSeq" id="XP_026193164.1"/>
    </source>
</evidence>
<evidence type="ECO:0000313" key="2">
    <source>
        <dbReference type="Proteomes" id="UP000515125"/>
    </source>
</evidence>
<feature type="compositionally biased region" description="Low complexity" evidence="1">
    <location>
        <begin position="158"/>
        <end position="170"/>
    </location>
</feature>
<dbReference type="GeneID" id="34618631"/>
<organism evidence="2 3">
    <name type="scientific">Cyclospora cayetanensis</name>
    <dbReference type="NCBI Taxonomy" id="88456"/>
    <lineage>
        <taxon>Eukaryota</taxon>
        <taxon>Sar</taxon>
        <taxon>Alveolata</taxon>
        <taxon>Apicomplexa</taxon>
        <taxon>Conoidasida</taxon>
        <taxon>Coccidia</taxon>
        <taxon>Eucoccidiorida</taxon>
        <taxon>Eimeriorina</taxon>
        <taxon>Eimeriidae</taxon>
        <taxon>Cyclospora</taxon>
    </lineage>
</organism>
<feature type="region of interest" description="Disordered" evidence="1">
    <location>
        <begin position="1"/>
        <end position="46"/>
    </location>
</feature>
<dbReference type="AlphaFoldDB" id="A0A6P6S052"/>
<dbReference type="Proteomes" id="UP000515125">
    <property type="component" value="Unplaced"/>
</dbReference>
<evidence type="ECO:0000256" key="1">
    <source>
        <dbReference type="SAM" id="MobiDB-lite"/>
    </source>
</evidence>
<feature type="region of interest" description="Disordered" evidence="1">
    <location>
        <begin position="136"/>
        <end position="197"/>
    </location>
</feature>
<name>A0A6P6S052_9EIME</name>
<feature type="region of interest" description="Disordered" evidence="1">
    <location>
        <begin position="313"/>
        <end position="336"/>
    </location>
</feature>
<accession>A0A6P6S052</accession>
<reference evidence="3" key="1">
    <citation type="submission" date="2025-08" db="UniProtKB">
        <authorList>
            <consortium name="RefSeq"/>
        </authorList>
    </citation>
    <scope>IDENTIFICATION</scope>
</reference>
<feature type="region of interest" description="Disordered" evidence="1">
    <location>
        <begin position="509"/>
        <end position="535"/>
    </location>
</feature>